<dbReference type="GO" id="GO:0070930">
    <property type="term" value="P:trans-translation-dependent protein tagging"/>
    <property type="evidence" value="ECO:0007669"/>
    <property type="project" value="TreeGrafter"/>
</dbReference>
<dbReference type="SUPFAM" id="SSF74982">
    <property type="entry name" value="Small protein B (SmpB)"/>
    <property type="match status" value="1"/>
</dbReference>
<dbReference type="PANTHER" id="PTHR30308:SF2">
    <property type="entry name" value="SSRA-BINDING PROTEIN"/>
    <property type="match status" value="1"/>
</dbReference>
<name>A0A382RYP9_9ZZZZ</name>
<evidence type="ECO:0000313" key="3">
    <source>
        <dbReference type="EMBL" id="SVD02285.1"/>
    </source>
</evidence>
<feature type="non-terminal residue" evidence="3">
    <location>
        <position position="48"/>
    </location>
</feature>
<evidence type="ECO:0000256" key="1">
    <source>
        <dbReference type="ARBA" id="ARBA00022490"/>
    </source>
</evidence>
<sequence>MTTKKIDRPQKATKTIATNRKAFFDYEILARFEAGLVLTGTEIKSVRA</sequence>
<organism evidence="3">
    <name type="scientific">marine metagenome</name>
    <dbReference type="NCBI Taxonomy" id="408172"/>
    <lineage>
        <taxon>unclassified sequences</taxon>
        <taxon>metagenomes</taxon>
        <taxon>ecological metagenomes</taxon>
    </lineage>
</organism>
<dbReference type="Pfam" id="PF01668">
    <property type="entry name" value="SmpB"/>
    <property type="match status" value="1"/>
</dbReference>
<dbReference type="PANTHER" id="PTHR30308">
    <property type="entry name" value="TMRNA-BINDING COMPONENT OF TRANS-TRANSLATION TAGGING COMPLEX"/>
    <property type="match status" value="1"/>
</dbReference>
<proteinExistence type="predicted"/>
<gene>
    <name evidence="3" type="ORF">METZ01_LOCUS355139</name>
</gene>
<keyword evidence="1" id="KW-0963">Cytoplasm</keyword>
<dbReference type="InterPro" id="IPR020081">
    <property type="entry name" value="SsrA-bd_prot_CS"/>
</dbReference>
<evidence type="ECO:0000256" key="2">
    <source>
        <dbReference type="ARBA" id="ARBA00022884"/>
    </source>
</evidence>
<accession>A0A382RYP9</accession>
<dbReference type="InterPro" id="IPR000037">
    <property type="entry name" value="SsrA-bd_prot"/>
</dbReference>
<evidence type="ECO:0008006" key="4">
    <source>
        <dbReference type="Google" id="ProtNLM"/>
    </source>
</evidence>
<keyword evidence="2" id="KW-0694">RNA-binding</keyword>
<protein>
    <recommendedName>
        <fullName evidence="4">SsrA-binding protein</fullName>
    </recommendedName>
</protein>
<reference evidence="3" key="1">
    <citation type="submission" date="2018-05" db="EMBL/GenBank/DDBJ databases">
        <authorList>
            <person name="Lanie J.A."/>
            <person name="Ng W.-L."/>
            <person name="Kazmierczak K.M."/>
            <person name="Andrzejewski T.M."/>
            <person name="Davidsen T.M."/>
            <person name="Wayne K.J."/>
            <person name="Tettelin H."/>
            <person name="Glass J.I."/>
            <person name="Rusch D."/>
            <person name="Podicherti R."/>
            <person name="Tsui H.-C.T."/>
            <person name="Winkler M.E."/>
        </authorList>
    </citation>
    <scope>NUCLEOTIDE SEQUENCE</scope>
</reference>
<dbReference type="Gene3D" id="2.40.280.10">
    <property type="match status" value="1"/>
</dbReference>
<dbReference type="InterPro" id="IPR023620">
    <property type="entry name" value="SmpB"/>
</dbReference>
<dbReference type="GO" id="GO:0003723">
    <property type="term" value="F:RNA binding"/>
    <property type="evidence" value="ECO:0007669"/>
    <property type="project" value="UniProtKB-KW"/>
</dbReference>
<dbReference type="GO" id="GO:0005829">
    <property type="term" value="C:cytosol"/>
    <property type="evidence" value="ECO:0007669"/>
    <property type="project" value="TreeGrafter"/>
</dbReference>
<dbReference type="AlphaFoldDB" id="A0A382RYP9"/>
<dbReference type="PROSITE" id="PS01317">
    <property type="entry name" value="SSRP"/>
    <property type="match status" value="1"/>
</dbReference>
<dbReference type="EMBL" id="UINC01124858">
    <property type="protein sequence ID" value="SVD02285.1"/>
    <property type="molecule type" value="Genomic_DNA"/>
</dbReference>